<evidence type="ECO:0000256" key="1">
    <source>
        <dbReference type="SAM" id="MobiDB-lite"/>
    </source>
</evidence>
<accession>A0AA88DHL0</accession>
<dbReference type="EMBL" id="BTGU01000011">
    <property type="protein sequence ID" value="GMN40719.1"/>
    <property type="molecule type" value="Genomic_DNA"/>
</dbReference>
<feature type="compositionally biased region" description="Basic and acidic residues" evidence="1">
    <location>
        <begin position="1"/>
        <end position="20"/>
    </location>
</feature>
<gene>
    <name evidence="2" type="ORF">TIFTF001_009943</name>
</gene>
<sequence length="95" mass="10678">MKQIIERVSEEGRGARERTSKISQKLSHGGQILRRNISLPSPVRSHPTLGYLGDLCEFQFEGNSFSGLSNLLGFSSSFNAHHMFDKMPQRINSTK</sequence>
<organism evidence="2 3">
    <name type="scientific">Ficus carica</name>
    <name type="common">Common fig</name>
    <dbReference type="NCBI Taxonomy" id="3494"/>
    <lineage>
        <taxon>Eukaryota</taxon>
        <taxon>Viridiplantae</taxon>
        <taxon>Streptophyta</taxon>
        <taxon>Embryophyta</taxon>
        <taxon>Tracheophyta</taxon>
        <taxon>Spermatophyta</taxon>
        <taxon>Magnoliopsida</taxon>
        <taxon>eudicotyledons</taxon>
        <taxon>Gunneridae</taxon>
        <taxon>Pentapetalae</taxon>
        <taxon>rosids</taxon>
        <taxon>fabids</taxon>
        <taxon>Rosales</taxon>
        <taxon>Moraceae</taxon>
        <taxon>Ficeae</taxon>
        <taxon>Ficus</taxon>
    </lineage>
</organism>
<evidence type="ECO:0000313" key="2">
    <source>
        <dbReference type="EMBL" id="GMN40719.1"/>
    </source>
</evidence>
<dbReference type="AlphaFoldDB" id="A0AA88DHL0"/>
<comment type="caution">
    <text evidence="2">The sequence shown here is derived from an EMBL/GenBank/DDBJ whole genome shotgun (WGS) entry which is preliminary data.</text>
</comment>
<name>A0AA88DHL0_FICCA</name>
<feature type="region of interest" description="Disordered" evidence="1">
    <location>
        <begin position="1"/>
        <end position="28"/>
    </location>
</feature>
<protein>
    <submittedName>
        <fullName evidence="2">Uncharacterized protein</fullName>
    </submittedName>
</protein>
<reference evidence="2" key="1">
    <citation type="submission" date="2023-07" db="EMBL/GenBank/DDBJ databases">
        <title>draft genome sequence of fig (Ficus carica).</title>
        <authorList>
            <person name="Takahashi T."/>
            <person name="Nishimura K."/>
        </authorList>
    </citation>
    <scope>NUCLEOTIDE SEQUENCE</scope>
</reference>
<keyword evidence="3" id="KW-1185">Reference proteome</keyword>
<dbReference type="Proteomes" id="UP001187192">
    <property type="component" value="Unassembled WGS sequence"/>
</dbReference>
<proteinExistence type="predicted"/>
<evidence type="ECO:0000313" key="3">
    <source>
        <dbReference type="Proteomes" id="UP001187192"/>
    </source>
</evidence>